<proteinExistence type="predicted"/>
<evidence type="ECO:0000313" key="6">
    <source>
        <dbReference type="Proteomes" id="UP000494256"/>
    </source>
</evidence>
<dbReference type="OrthoDB" id="10015491at2759"/>
<dbReference type="PROSITE" id="PS50835">
    <property type="entry name" value="IG_LIKE"/>
    <property type="match status" value="1"/>
</dbReference>
<dbReference type="Proteomes" id="UP000494256">
    <property type="component" value="Unassembled WGS sequence"/>
</dbReference>
<dbReference type="PANTHER" id="PTHR21261">
    <property type="entry name" value="BEAT PROTEIN"/>
    <property type="match status" value="1"/>
</dbReference>
<evidence type="ECO:0000313" key="5">
    <source>
        <dbReference type="Proteomes" id="UP000494106"/>
    </source>
</evidence>
<gene>
    <name evidence="4" type="ORF">APLA_LOCUS11968</name>
    <name evidence="3" type="ORF">APLA_LOCUS1815</name>
</gene>
<dbReference type="FunFam" id="2.60.40.10:FF:000437">
    <property type="entry name" value="Beat-IIIc, isoform A"/>
    <property type="match status" value="1"/>
</dbReference>
<name>A0A8S1AL22_ARCPL</name>
<keyword evidence="5" id="KW-1185">Reference proteome</keyword>
<dbReference type="SUPFAM" id="SSF48726">
    <property type="entry name" value="Immunoglobulin"/>
    <property type="match status" value="1"/>
</dbReference>
<comment type="caution">
    <text evidence="4">The sequence shown here is derived from an EMBL/GenBank/DDBJ whole genome shotgun (WGS) entry which is preliminary data.</text>
</comment>
<protein>
    <recommendedName>
        <fullName evidence="2">Ig-like domain-containing protein</fullName>
    </recommendedName>
</protein>
<accession>A0A8S1AL22</accession>
<dbReference type="EMBL" id="CADEBC010000135">
    <property type="protein sequence ID" value="CAB3223800.1"/>
    <property type="molecule type" value="Genomic_DNA"/>
</dbReference>
<feature type="chain" id="PRO_5036273110" description="Ig-like domain-containing protein" evidence="1">
    <location>
        <begin position="21"/>
        <end position="281"/>
    </location>
</feature>
<dbReference type="InterPro" id="IPR036179">
    <property type="entry name" value="Ig-like_dom_sf"/>
</dbReference>
<dbReference type="EMBL" id="CADEBD010000337">
    <property type="protein sequence ID" value="CAB3247509.1"/>
    <property type="molecule type" value="Genomic_DNA"/>
</dbReference>
<dbReference type="InterPro" id="IPR013783">
    <property type="entry name" value="Ig-like_fold"/>
</dbReference>
<keyword evidence="1" id="KW-0732">Signal</keyword>
<evidence type="ECO:0000313" key="3">
    <source>
        <dbReference type="EMBL" id="CAB3223800.1"/>
    </source>
</evidence>
<evidence type="ECO:0000256" key="1">
    <source>
        <dbReference type="SAM" id="SignalP"/>
    </source>
</evidence>
<dbReference type="Proteomes" id="UP000494106">
    <property type="component" value="Unassembled WGS sequence"/>
</dbReference>
<sequence length="281" mass="31638">MFGRVIVVLLLLWKQEEVNSLRLVELRVPTHEREGGMALLGCQYDLEGDTLYSLKWYKESREFYRFVPKNEPPVYYFPTPGVNVDIARSSNTVVALLNLTQESAGHYRCEVSGEAPLFATVNRQKYINIHLLPRTGPHVTGLQEQYKIDDIVVANCSLPPSRPKANLKWLINDQPAAAEYVIGPWYRVSAERPDAAETILQLSFQATSAHFINGAIKLKCQATIAPLYQRETESTHYKAFPITATTDPPDVNKASFSKDYAEPAENSLATLIIPILYLILV</sequence>
<dbReference type="Gene3D" id="2.60.40.10">
    <property type="entry name" value="Immunoglobulins"/>
    <property type="match status" value="1"/>
</dbReference>
<dbReference type="InterPro" id="IPR007110">
    <property type="entry name" value="Ig-like_dom"/>
</dbReference>
<organism evidence="4 6">
    <name type="scientific">Arctia plantaginis</name>
    <name type="common">Wood tiger moth</name>
    <name type="synonym">Phalaena plantaginis</name>
    <dbReference type="NCBI Taxonomy" id="874455"/>
    <lineage>
        <taxon>Eukaryota</taxon>
        <taxon>Metazoa</taxon>
        <taxon>Ecdysozoa</taxon>
        <taxon>Arthropoda</taxon>
        <taxon>Hexapoda</taxon>
        <taxon>Insecta</taxon>
        <taxon>Pterygota</taxon>
        <taxon>Neoptera</taxon>
        <taxon>Endopterygota</taxon>
        <taxon>Lepidoptera</taxon>
        <taxon>Glossata</taxon>
        <taxon>Ditrysia</taxon>
        <taxon>Noctuoidea</taxon>
        <taxon>Erebidae</taxon>
        <taxon>Arctiinae</taxon>
        <taxon>Arctia</taxon>
    </lineage>
</organism>
<evidence type="ECO:0000259" key="2">
    <source>
        <dbReference type="PROSITE" id="PS50835"/>
    </source>
</evidence>
<reference evidence="5 6" key="1">
    <citation type="submission" date="2020-04" db="EMBL/GenBank/DDBJ databases">
        <authorList>
            <person name="Wallbank WR R."/>
            <person name="Pardo Diaz C."/>
            <person name="Kozak K."/>
            <person name="Martin S."/>
            <person name="Jiggins C."/>
            <person name="Moest M."/>
            <person name="Warren A I."/>
            <person name="Byers J.R.P. K."/>
            <person name="Montejo-Kovacevich G."/>
            <person name="Yen C E."/>
        </authorList>
    </citation>
    <scope>NUCLEOTIDE SEQUENCE [LARGE SCALE GENOMIC DNA]</scope>
</reference>
<dbReference type="PANTHER" id="PTHR21261:SF15">
    <property type="entry name" value="BEATEN PATH IIIA, ISOFORM D-RELATED"/>
    <property type="match status" value="1"/>
</dbReference>
<feature type="signal peptide" evidence="1">
    <location>
        <begin position="1"/>
        <end position="20"/>
    </location>
</feature>
<dbReference type="AlphaFoldDB" id="A0A8S1AL22"/>
<feature type="domain" description="Ig-like" evidence="2">
    <location>
        <begin position="34"/>
        <end position="122"/>
    </location>
</feature>
<evidence type="ECO:0000313" key="4">
    <source>
        <dbReference type="EMBL" id="CAB3247509.1"/>
    </source>
</evidence>